<dbReference type="Proteomes" id="UP000267096">
    <property type="component" value="Unassembled WGS sequence"/>
</dbReference>
<gene>
    <name evidence="6" type="ORF">ASIM_LOCUS2626</name>
</gene>
<keyword evidence="2 5" id="KW-0547">Nucleotide-binding</keyword>
<dbReference type="InterPro" id="IPR002423">
    <property type="entry name" value="Cpn60/GroEL/TCP-1"/>
</dbReference>
<dbReference type="GO" id="GO:0016887">
    <property type="term" value="F:ATP hydrolysis activity"/>
    <property type="evidence" value="ECO:0007669"/>
    <property type="project" value="InterPro"/>
</dbReference>
<dbReference type="Gene3D" id="1.10.560.10">
    <property type="entry name" value="GroEL-like equatorial domain"/>
    <property type="match status" value="1"/>
</dbReference>
<reference evidence="8" key="1">
    <citation type="submission" date="2017-02" db="UniProtKB">
        <authorList>
            <consortium name="WormBaseParasite"/>
        </authorList>
    </citation>
    <scope>IDENTIFICATION</scope>
</reference>
<evidence type="ECO:0000313" key="8">
    <source>
        <dbReference type="WBParaSite" id="ASIM_0000277301-mRNA-1"/>
    </source>
</evidence>
<keyword evidence="4 5" id="KW-0143">Chaperone</keyword>
<protein>
    <submittedName>
        <fullName evidence="8">T-complex protein 1 subunit eta</fullName>
    </submittedName>
</protein>
<evidence type="ECO:0000256" key="4">
    <source>
        <dbReference type="ARBA" id="ARBA00023186"/>
    </source>
</evidence>
<dbReference type="InterPro" id="IPR027410">
    <property type="entry name" value="TCP-1-like_intermed_sf"/>
</dbReference>
<sequence length="232" mass="25287">MMMNAPIIFLKEGTEAKYGKQQILSNIGACGVVADSVRTTLGPRGMDKLIVDTKGKTTISNDGATILKLLDVVFPAAQVMVDIAKSQDAEVGDGTTTVVILAAELLKRSKEFIEDGVSPQLIIRAYSKACEEALRYLDELSIKVNAGGDTRDMLIRCATTTLSSKLVSHERDFFAEMVVEAVSHLDECLPIDMIGIKKVSGGSLLVSSFINLFEIRICSCVWRNLQNDQQLQ</sequence>
<dbReference type="InterPro" id="IPR027413">
    <property type="entry name" value="GROEL-like_equatorial_sf"/>
</dbReference>
<dbReference type="Gene3D" id="3.30.260.10">
    <property type="entry name" value="TCP-1-like chaperonin intermediate domain"/>
    <property type="match status" value="1"/>
</dbReference>
<accession>A0A0M3J5E3</accession>
<dbReference type="InterPro" id="IPR002194">
    <property type="entry name" value="Chaperonin_TCP-1_CS"/>
</dbReference>
<dbReference type="WBParaSite" id="ASIM_0000277301-mRNA-1">
    <property type="protein sequence ID" value="ASIM_0000277301-mRNA-1"/>
    <property type="gene ID" value="ASIM_0000277301"/>
</dbReference>
<dbReference type="PRINTS" id="PR00304">
    <property type="entry name" value="TCOMPLEXTCP1"/>
</dbReference>
<dbReference type="SUPFAM" id="SSF48592">
    <property type="entry name" value="GroEL equatorial domain-like"/>
    <property type="match status" value="1"/>
</dbReference>
<dbReference type="GO" id="GO:0051082">
    <property type="term" value="F:unfolded protein binding"/>
    <property type="evidence" value="ECO:0007669"/>
    <property type="project" value="InterPro"/>
</dbReference>
<dbReference type="Pfam" id="PF00118">
    <property type="entry name" value="Cpn60_TCP1"/>
    <property type="match status" value="1"/>
</dbReference>
<evidence type="ECO:0000256" key="3">
    <source>
        <dbReference type="ARBA" id="ARBA00022840"/>
    </source>
</evidence>
<comment type="similarity">
    <text evidence="1 5">Belongs to the TCP-1 chaperonin family.</text>
</comment>
<proteinExistence type="inferred from homology"/>
<dbReference type="InterPro" id="IPR017998">
    <property type="entry name" value="Chaperone_TCP-1"/>
</dbReference>
<name>A0A0M3J5E3_ANISI</name>
<dbReference type="EMBL" id="UYRR01003615">
    <property type="protein sequence ID" value="VDK20283.1"/>
    <property type="molecule type" value="Genomic_DNA"/>
</dbReference>
<dbReference type="PROSITE" id="PS00750">
    <property type="entry name" value="TCP1_1"/>
    <property type="match status" value="1"/>
</dbReference>
<dbReference type="SUPFAM" id="SSF54849">
    <property type="entry name" value="GroEL-intermediate domain like"/>
    <property type="match status" value="1"/>
</dbReference>
<keyword evidence="7" id="KW-1185">Reference proteome</keyword>
<evidence type="ECO:0000313" key="6">
    <source>
        <dbReference type="EMBL" id="VDK20283.1"/>
    </source>
</evidence>
<dbReference type="OrthoDB" id="1935484at2759"/>
<organism evidence="8">
    <name type="scientific">Anisakis simplex</name>
    <name type="common">Herring worm</name>
    <dbReference type="NCBI Taxonomy" id="6269"/>
    <lineage>
        <taxon>Eukaryota</taxon>
        <taxon>Metazoa</taxon>
        <taxon>Ecdysozoa</taxon>
        <taxon>Nematoda</taxon>
        <taxon>Chromadorea</taxon>
        <taxon>Rhabditida</taxon>
        <taxon>Spirurina</taxon>
        <taxon>Ascaridomorpha</taxon>
        <taxon>Ascaridoidea</taxon>
        <taxon>Anisakidae</taxon>
        <taxon>Anisakis</taxon>
        <taxon>Anisakis simplex complex</taxon>
    </lineage>
</organism>
<evidence type="ECO:0000256" key="2">
    <source>
        <dbReference type="ARBA" id="ARBA00022741"/>
    </source>
</evidence>
<keyword evidence="3 5" id="KW-0067">ATP-binding</keyword>
<dbReference type="GO" id="GO:0140662">
    <property type="term" value="F:ATP-dependent protein folding chaperone"/>
    <property type="evidence" value="ECO:0007669"/>
    <property type="project" value="InterPro"/>
</dbReference>
<dbReference type="PROSITE" id="PS00995">
    <property type="entry name" value="TCP1_3"/>
    <property type="match status" value="1"/>
</dbReference>
<dbReference type="AlphaFoldDB" id="A0A0M3J5E3"/>
<reference evidence="6 7" key="2">
    <citation type="submission" date="2018-11" db="EMBL/GenBank/DDBJ databases">
        <authorList>
            <consortium name="Pathogen Informatics"/>
        </authorList>
    </citation>
    <scope>NUCLEOTIDE SEQUENCE [LARGE SCALE GENOMIC DNA]</scope>
</reference>
<dbReference type="PANTHER" id="PTHR11353">
    <property type="entry name" value="CHAPERONIN"/>
    <property type="match status" value="1"/>
</dbReference>
<dbReference type="GO" id="GO:0005524">
    <property type="term" value="F:ATP binding"/>
    <property type="evidence" value="ECO:0007669"/>
    <property type="project" value="UniProtKB-KW"/>
</dbReference>
<evidence type="ECO:0000313" key="7">
    <source>
        <dbReference type="Proteomes" id="UP000267096"/>
    </source>
</evidence>
<evidence type="ECO:0000256" key="5">
    <source>
        <dbReference type="RuleBase" id="RU004187"/>
    </source>
</evidence>
<evidence type="ECO:0000256" key="1">
    <source>
        <dbReference type="ARBA" id="ARBA00008020"/>
    </source>
</evidence>